<feature type="non-terminal residue" evidence="6">
    <location>
        <position position="1"/>
    </location>
</feature>
<feature type="domain" description="2-oxoglutarate dehydrogenase E1 component/KDG C-terminal" evidence="5">
    <location>
        <begin position="2"/>
        <end position="92"/>
    </location>
</feature>
<dbReference type="PANTHER" id="PTHR23152:SF4">
    <property type="entry name" value="2-OXOADIPATE DEHYDROGENASE COMPLEX COMPONENT E1"/>
    <property type="match status" value="1"/>
</dbReference>
<evidence type="ECO:0000256" key="2">
    <source>
        <dbReference type="ARBA" id="ARBA00023002"/>
    </source>
</evidence>
<evidence type="ECO:0000256" key="3">
    <source>
        <dbReference type="ARBA" id="ARBA00023052"/>
    </source>
</evidence>
<keyword evidence="2" id="KW-0560">Oxidoreductase</keyword>
<organism evidence="6 7">
    <name type="scientific">Actinomadura adrarensis</name>
    <dbReference type="NCBI Taxonomy" id="1819600"/>
    <lineage>
        <taxon>Bacteria</taxon>
        <taxon>Bacillati</taxon>
        <taxon>Actinomycetota</taxon>
        <taxon>Actinomycetes</taxon>
        <taxon>Streptosporangiales</taxon>
        <taxon>Thermomonosporaceae</taxon>
        <taxon>Actinomadura</taxon>
    </lineage>
</organism>
<dbReference type="Proteomes" id="UP001597083">
    <property type="component" value="Unassembled WGS sequence"/>
</dbReference>
<comment type="caution">
    <text evidence="6">The sequence shown here is derived from an EMBL/GenBank/DDBJ whole genome shotgun (WGS) entry which is preliminary data.</text>
</comment>
<comment type="cofactor">
    <cofactor evidence="1">
        <name>thiamine diphosphate</name>
        <dbReference type="ChEBI" id="CHEBI:58937"/>
    </cofactor>
</comment>
<evidence type="ECO:0000259" key="5">
    <source>
        <dbReference type="Pfam" id="PF16870"/>
    </source>
</evidence>
<accession>A0ABW3CB12</accession>
<name>A0ABW3CB12_9ACTN</name>
<dbReference type="EMBL" id="JBHTIR010000713">
    <property type="protein sequence ID" value="MFD0851710.1"/>
    <property type="molecule type" value="Genomic_DNA"/>
</dbReference>
<proteinExistence type="predicted"/>
<gene>
    <name evidence="6" type="ORF">ACFQ07_05740</name>
</gene>
<evidence type="ECO:0000256" key="1">
    <source>
        <dbReference type="ARBA" id="ARBA00001964"/>
    </source>
</evidence>
<dbReference type="PANTHER" id="PTHR23152">
    <property type="entry name" value="2-OXOGLUTARATE DEHYDROGENASE"/>
    <property type="match status" value="1"/>
</dbReference>
<sequence>TDTAVVRVERLYLPPIDEIKAELAKYPAGAEVVWVQDEPANMGAWPFMALKLPHHIEGLTMKRVSRPASSSPAEGSAKRHQAEQDALLARLFPGA</sequence>
<evidence type="ECO:0000313" key="6">
    <source>
        <dbReference type="EMBL" id="MFD0851710.1"/>
    </source>
</evidence>
<feature type="region of interest" description="Disordered" evidence="4">
    <location>
        <begin position="64"/>
        <end position="83"/>
    </location>
</feature>
<reference evidence="7" key="1">
    <citation type="journal article" date="2019" name="Int. J. Syst. Evol. Microbiol.">
        <title>The Global Catalogue of Microorganisms (GCM) 10K type strain sequencing project: providing services to taxonomists for standard genome sequencing and annotation.</title>
        <authorList>
            <consortium name="The Broad Institute Genomics Platform"/>
            <consortium name="The Broad Institute Genome Sequencing Center for Infectious Disease"/>
            <person name="Wu L."/>
            <person name="Ma J."/>
        </authorList>
    </citation>
    <scope>NUCLEOTIDE SEQUENCE [LARGE SCALE GENOMIC DNA]</scope>
    <source>
        <strain evidence="7">JCM 31696</strain>
    </source>
</reference>
<keyword evidence="3" id="KW-0786">Thiamine pyrophosphate</keyword>
<protein>
    <recommendedName>
        <fullName evidence="5">2-oxoglutarate dehydrogenase E1 component/KDG C-terminal domain-containing protein</fullName>
    </recommendedName>
</protein>
<dbReference type="InterPro" id="IPR011603">
    <property type="entry name" value="2oxoglutarate_DH_E1"/>
</dbReference>
<dbReference type="InterPro" id="IPR031717">
    <property type="entry name" value="ODO-1/KGD_C"/>
</dbReference>
<evidence type="ECO:0000256" key="4">
    <source>
        <dbReference type="SAM" id="MobiDB-lite"/>
    </source>
</evidence>
<dbReference type="InterPro" id="IPR042179">
    <property type="entry name" value="KGD_C_sf"/>
</dbReference>
<dbReference type="Gene3D" id="3.40.50.11610">
    <property type="entry name" value="Multifunctional 2-oxoglutarate metabolism enzyme, C-terminal domain"/>
    <property type="match status" value="1"/>
</dbReference>
<keyword evidence="7" id="KW-1185">Reference proteome</keyword>
<dbReference type="Pfam" id="PF16870">
    <property type="entry name" value="OxoGdeHyase_C"/>
    <property type="match status" value="1"/>
</dbReference>
<evidence type="ECO:0000313" key="7">
    <source>
        <dbReference type="Proteomes" id="UP001597083"/>
    </source>
</evidence>